<keyword evidence="3" id="KW-1185">Reference proteome</keyword>
<dbReference type="Gene3D" id="3.30.70.1320">
    <property type="entry name" value="Multidrug efflux transporter AcrB pore domain like"/>
    <property type="match status" value="1"/>
</dbReference>
<feature type="transmembrane region" description="Helical" evidence="1">
    <location>
        <begin position="423"/>
        <end position="443"/>
    </location>
</feature>
<dbReference type="Pfam" id="PF00873">
    <property type="entry name" value="ACR_tran"/>
    <property type="match status" value="1"/>
</dbReference>
<dbReference type="PANTHER" id="PTHR32063:SF0">
    <property type="entry name" value="SWARMING MOTILITY PROTEIN SWRC"/>
    <property type="match status" value="1"/>
</dbReference>
<keyword evidence="1" id="KW-0472">Membrane</keyword>
<evidence type="ECO:0000313" key="3">
    <source>
        <dbReference type="Proteomes" id="UP001596108"/>
    </source>
</evidence>
<evidence type="ECO:0000313" key="2">
    <source>
        <dbReference type="EMBL" id="MFC5531950.1"/>
    </source>
</evidence>
<dbReference type="Proteomes" id="UP001596108">
    <property type="component" value="Unassembled WGS sequence"/>
</dbReference>
<dbReference type="SUPFAM" id="SSF82714">
    <property type="entry name" value="Multidrug efflux transporter AcrB TolC docking domain, DN and DC subdomains"/>
    <property type="match status" value="2"/>
</dbReference>
<dbReference type="Gene3D" id="3.30.2090.10">
    <property type="entry name" value="Multidrug efflux transporter AcrB TolC docking domain, DN and DC subdomains"/>
    <property type="match status" value="2"/>
</dbReference>
<feature type="transmembrane region" description="Helical" evidence="1">
    <location>
        <begin position="825"/>
        <end position="847"/>
    </location>
</feature>
<feature type="transmembrane region" description="Helical" evidence="1">
    <location>
        <begin position="854"/>
        <end position="874"/>
    </location>
</feature>
<name>A0ABW0R456_9BACL</name>
<gene>
    <name evidence="2" type="ORF">ACFPQ4_21250</name>
</gene>
<feature type="transmembrane region" description="Helical" evidence="1">
    <location>
        <begin position="880"/>
        <end position="901"/>
    </location>
</feature>
<reference evidence="3" key="1">
    <citation type="journal article" date="2019" name="Int. J. Syst. Evol. Microbiol.">
        <title>The Global Catalogue of Microorganisms (GCM) 10K type strain sequencing project: providing services to taxonomists for standard genome sequencing and annotation.</title>
        <authorList>
            <consortium name="The Broad Institute Genomics Platform"/>
            <consortium name="The Broad Institute Genome Sequencing Center for Infectious Disease"/>
            <person name="Wu L."/>
            <person name="Ma J."/>
        </authorList>
    </citation>
    <scope>NUCLEOTIDE SEQUENCE [LARGE SCALE GENOMIC DNA]</scope>
    <source>
        <strain evidence="3">CGMCC 1.18578</strain>
    </source>
</reference>
<dbReference type="SUPFAM" id="SSF82866">
    <property type="entry name" value="Multidrug efflux transporter AcrB transmembrane domain"/>
    <property type="match status" value="2"/>
</dbReference>
<feature type="transmembrane region" description="Helical" evidence="1">
    <location>
        <begin position="511"/>
        <end position="535"/>
    </location>
</feature>
<dbReference type="RefSeq" id="WP_378113907.1">
    <property type="nucleotide sequence ID" value="NZ_JBHSNC010000056.1"/>
</dbReference>
<dbReference type="PRINTS" id="PR00702">
    <property type="entry name" value="ACRIFLAVINRP"/>
</dbReference>
<sequence length="1006" mass="108045">MKSWIRFSMNNGVALLLIVALLIGGGLYAMTNMKMEKYPAVDIPYLTVQIVYPGASPTQVMDAFGKDVEAELNRLERLDNLYVTAGTNYFSATMGFKMGVDMDDAEASARAAVDKVNMPASVKNISYYKDQLEGNVYSVAISGKDQATVQRFAQDQLLPAYRAIDGIDRVDSTGVFDDQAVVALRDADMKAHGLGVDQVKAAITSAQLSLPIGSWHTDDQLLPVRVGGTIESLSQLKGLLIPSAQGAVALSDVADVNYEHSEDQRVSLNGAPAVFISIIGKGGYDTVQLVDDLETAEQKLSMPAGVNEQVMVKRTEEIKQSVDSMLQEVLLGSCMAMLVTLLFLRNLRSTLIAIVSIPLSMFASFLVLYRLGYTLNIMTLAGIAVAIGRVVDDSIVVIENIFRRVRKTQERNDRLVEDATNEVSRAITSSTLTTVAVFLPMAFVPGIVGAFFRPLAWTIVVSLLFSLLVAITIVPLLSRISLLKVKHKEHTESALQRVYRKMLGWSLSHRLITLLLAFFLLLGSLTILVSGQLGFNFLPSEPSRKFTVELSMADGTNVQTTDKIAAQIESQIKQHPTKYIASYVWSQGANIEFTIDDSVSDSDALAQTLRDGFKQVQGAKTITLSGESSIGGTNRLMITINGPDGATIRQAAEQMVAAVTGIKGLEDVHHSGASEKPEVQFVADDKKLADTGLNNALVAQAMNRAIQGETVVTAILDGRSTDVLLRAGIIAKEPAPVSVLNDIEVTNFAGQPVRLGDVGNWEQTLNPSSISRLNQKEYLQLNGIITDANTGGVTAAVESKLNSLKLPAGVTWEAVGASKEMNDGFISMGIALGISIFLVYLVMLFSFGEWLTPFVILFSIPFSLIGALGGLWAVSEPVGMPALIGLLMLNGIVVTNAIVLLERVRSNLKQGLPRDTALIEAGVTRLRPILMTAIATIGALFPLALSTDVGLVSRSLAVVVIGGLATSTLLTLIIVPVMFSLMHRKRGITSASQATANAEAAAGQID</sequence>
<feature type="transmembrane region" description="Helical" evidence="1">
    <location>
        <begin position="351"/>
        <end position="371"/>
    </location>
</feature>
<evidence type="ECO:0000256" key="1">
    <source>
        <dbReference type="SAM" id="Phobius"/>
    </source>
</evidence>
<organism evidence="2 3">
    <name type="scientific">Cohnella yongneupensis</name>
    <dbReference type="NCBI Taxonomy" id="425006"/>
    <lineage>
        <taxon>Bacteria</taxon>
        <taxon>Bacillati</taxon>
        <taxon>Bacillota</taxon>
        <taxon>Bacilli</taxon>
        <taxon>Bacillales</taxon>
        <taxon>Paenibacillaceae</taxon>
        <taxon>Cohnella</taxon>
    </lineage>
</organism>
<keyword evidence="1" id="KW-0812">Transmembrane</keyword>
<dbReference type="InterPro" id="IPR001036">
    <property type="entry name" value="Acrflvin-R"/>
</dbReference>
<feature type="transmembrane region" description="Helical" evidence="1">
    <location>
        <begin position="922"/>
        <end position="944"/>
    </location>
</feature>
<dbReference type="PANTHER" id="PTHR32063">
    <property type="match status" value="1"/>
</dbReference>
<keyword evidence="1" id="KW-1133">Transmembrane helix</keyword>
<dbReference type="InterPro" id="IPR027463">
    <property type="entry name" value="AcrB_DN_DC_subdom"/>
</dbReference>
<protein>
    <submittedName>
        <fullName evidence="2">Efflux RND transporter permease subunit</fullName>
    </submittedName>
</protein>
<dbReference type="SUPFAM" id="SSF82693">
    <property type="entry name" value="Multidrug efflux transporter AcrB pore domain, PN1, PN2, PC1 and PC2 subdomains"/>
    <property type="match status" value="2"/>
</dbReference>
<proteinExistence type="predicted"/>
<feature type="transmembrane region" description="Helical" evidence="1">
    <location>
        <begin position="956"/>
        <end position="979"/>
    </location>
</feature>
<accession>A0ABW0R456</accession>
<dbReference type="EMBL" id="JBHSNC010000056">
    <property type="protein sequence ID" value="MFC5531950.1"/>
    <property type="molecule type" value="Genomic_DNA"/>
</dbReference>
<comment type="caution">
    <text evidence="2">The sequence shown here is derived from an EMBL/GenBank/DDBJ whole genome shotgun (WGS) entry which is preliminary data.</text>
</comment>
<dbReference type="Gene3D" id="3.30.70.1440">
    <property type="entry name" value="Multidrug efflux transporter AcrB pore domain"/>
    <property type="match status" value="1"/>
</dbReference>
<feature type="transmembrane region" description="Helical" evidence="1">
    <location>
        <begin position="455"/>
        <end position="478"/>
    </location>
</feature>
<dbReference type="Gene3D" id="1.20.1640.10">
    <property type="entry name" value="Multidrug efflux transporter AcrB transmembrane domain"/>
    <property type="match status" value="2"/>
</dbReference>
<dbReference type="Gene3D" id="3.30.70.1430">
    <property type="entry name" value="Multidrug efflux transporter AcrB pore domain"/>
    <property type="match status" value="2"/>
</dbReference>